<evidence type="ECO:0000256" key="1">
    <source>
        <dbReference type="ARBA" id="ARBA00006774"/>
    </source>
</evidence>
<gene>
    <name evidence="9" type="primary">argJ</name>
    <name evidence="10" type="ORF">SAMN05421686_101252</name>
</gene>
<dbReference type="GO" id="GO:0005737">
    <property type="term" value="C:cytoplasm"/>
    <property type="evidence" value="ECO:0007669"/>
    <property type="project" value="UniProtKB-SubCell"/>
</dbReference>
<dbReference type="GO" id="GO:0004042">
    <property type="term" value="F:L-glutamate N-acetyltransferase activity"/>
    <property type="evidence" value="ECO:0007669"/>
    <property type="project" value="UniProtKB-UniRule"/>
</dbReference>
<keyword evidence="6 9" id="KW-0068">Autocatalytic cleavage</keyword>
<dbReference type="InterPro" id="IPR002813">
    <property type="entry name" value="Arg_biosynth_ArgJ"/>
</dbReference>
<keyword evidence="4 9" id="KW-0028">Amino-acid biosynthesis</keyword>
<dbReference type="FunFam" id="3.10.20.340:FF:000001">
    <property type="entry name" value="Arginine biosynthesis bifunctional protein ArgJ, chloroplastic"/>
    <property type="match status" value="1"/>
</dbReference>
<dbReference type="Gene3D" id="3.60.70.12">
    <property type="entry name" value="L-amino peptidase D-ALA esterase/amidase"/>
    <property type="match status" value="1"/>
</dbReference>
<dbReference type="PANTHER" id="PTHR23100">
    <property type="entry name" value="ARGININE BIOSYNTHESIS BIFUNCTIONAL PROTEIN ARGJ"/>
    <property type="match status" value="1"/>
</dbReference>
<feature type="site" description="Cleavage; by autolysis" evidence="9">
    <location>
        <begin position="189"/>
        <end position="190"/>
    </location>
</feature>
<feature type="binding site" evidence="9">
    <location>
        <position position="190"/>
    </location>
    <ligand>
        <name>substrate</name>
    </ligand>
</feature>
<name>A0A1N7J1G7_9GAMM</name>
<accession>A0A1N7J1G7</accession>
<dbReference type="PANTHER" id="PTHR23100:SF0">
    <property type="entry name" value="ARGININE BIOSYNTHESIS BIFUNCTIONAL PROTEIN ARGJ, MITOCHONDRIAL"/>
    <property type="match status" value="1"/>
</dbReference>
<dbReference type="RefSeq" id="WP_076513645.1">
    <property type="nucleotide sequence ID" value="NZ_FTOH01000001.1"/>
</dbReference>
<dbReference type="GO" id="GO:0004358">
    <property type="term" value="F:L-glutamate N-acetyltransferase activity, acting on acetyl-L-ornithine as donor"/>
    <property type="evidence" value="ECO:0007669"/>
    <property type="project" value="UniProtKB-UniRule"/>
</dbReference>
<reference evidence="11" key="1">
    <citation type="submission" date="2017-01" db="EMBL/GenBank/DDBJ databases">
        <authorList>
            <person name="Varghese N."/>
            <person name="Submissions S."/>
        </authorList>
    </citation>
    <scope>NUCLEOTIDE SEQUENCE [LARGE SCALE GENOMIC DNA]</scope>
    <source>
        <strain evidence="11">DSM 24913</strain>
    </source>
</reference>
<evidence type="ECO:0000256" key="9">
    <source>
        <dbReference type="HAMAP-Rule" id="MF_01106"/>
    </source>
</evidence>
<comment type="function">
    <text evidence="9">Catalyzes two activities which are involved in the cyclic version of arginine biosynthesis: the synthesis of N-acetylglutamate from glutamate and acetyl-CoA as the acetyl donor, and of ornithine by transacetylation between N(2)-acetylornithine and glutamate.</text>
</comment>
<dbReference type="InterPro" id="IPR042195">
    <property type="entry name" value="ArgJ_beta_C"/>
</dbReference>
<evidence type="ECO:0000313" key="11">
    <source>
        <dbReference type="Proteomes" id="UP000185639"/>
    </source>
</evidence>
<organism evidence="10 11">
    <name type="scientific">Thalassolituus maritimus</name>
    <dbReference type="NCBI Taxonomy" id="484498"/>
    <lineage>
        <taxon>Bacteria</taxon>
        <taxon>Pseudomonadati</taxon>
        <taxon>Pseudomonadota</taxon>
        <taxon>Gammaproteobacteria</taxon>
        <taxon>Oceanospirillales</taxon>
        <taxon>Oceanospirillaceae</taxon>
        <taxon>Thalassolituus</taxon>
    </lineage>
</organism>
<dbReference type="CDD" id="cd02152">
    <property type="entry name" value="OAT"/>
    <property type="match status" value="1"/>
</dbReference>
<feature type="binding site" evidence="9">
    <location>
        <position position="179"/>
    </location>
    <ligand>
        <name>substrate</name>
    </ligand>
</feature>
<dbReference type="NCBIfam" id="NF003802">
    <property type="entry name" value="PRK05388.1"/>
    <property type="match status" value="1"/>
</dbReference>
<dbReference type="Gene3D" id="3.10.20.340">
    <property type="entry name" value="ArgJ beta chain, C-terminal domain"/>
    <property type="match status" value="1"/>
</dbReference>
<dbReference type="HAMAP" id="MF_01106">
    <property type="entry name" value="ArgJ"/>
    <property type="match status" value="1"/>
</dbReference>
<feature type="active site" description="Nucleophile" evidence="9">
    <location>
        <position position="190"/>
    </location>
</feature>
<comment type="catalytic activity">
    <reaction evidence="9">
        <text>L-glutamate + acetyl-CoA = N-acetyl-L-glutamate + CoA + H(+)</text>
        <dbReference type="Rhea" id="RHEA:24292"/>
        <dbReference type="ChEBI" id="CHEBI:15378"/>
        <dbReference type="ChEBI" id="CHEBI:29985"/>
        <dbReference type="ChEBI" id="CHEBI:44337"/>
        <dbReference type="ChEBI" id="CHEBI:57287"/>
        <dbReference type="ChEBI" id="CHEBI:57288"/>
        <dbReference type="EC" id="2.3.1.1"/>
    </reaction>
</comment>
<dbReference type="FunFam" id="3.60.70.12:FF:000001">
    <property type="entry name" value="Arginine biosynthesis bifunctional protein ArgJ, chloroplastic"/>
    <property type="match status" value="1"/>
</dbReference>
<dbReference type="GO" id="GO:0006526">
    <property type="term" value="P:L-arginine biosynthetic process"/>
    <property type="evidence" value="ECO:0007669"/>
    <property type="project" value="UniProtKB-UniRule"/>
</dbReference>
<comment type="catalytic activity">
    <reaction evidence="8 9">
        <text>N(2)-acetyl-L-ornithine + L-glutamate = N-acetyl-L-glutamate + L-ornithine</text>
        <dbReference type="Rhea" id="RHEA:15349"/>
        <dbReference type="ChEBI" id="CHEBI:29985"/>
        <dbReference type="ChEBI" id="CHEBI:44337"/>
        <dbReference type="ChEBI" id="CHEBI:46911"/>
        <dbReference type="ChEBI" id="CHEBI:57805"/>
        <dbReference type="EC" id="2.3.1.35"/>
    </reaction>
</comment>
<comment type="pathway">
    <text evidence="9">Amino-acid biosynthesis; L-arginine biosynthesis; N(2)-acetyl-L-ornithine from L-glutamate: step 1/4.</text>
</comment>
<evidence type="ECO:0000256" key="4">
    <source>
        <dbReference type="ARBA" id="ARBA00022605"/>
    </source>
</evidence>
<comment type="subunit">
    <text evidence="2 9">Heterotetramer of two alpha and two beta chains.</text>
</comment>
<dbReference type="UniPathway" id="UPA00068">
    <property type="reaction ID" value="UER00106"/>
</dbReference>
<dbReference type="EMBL" id="FTOH01000001">
    <property type="protein sequence ID" value="SIS43183.1"/>
    <property type="molecule type" value="Genomic_DNA"/>
</dbReference>
<dbReference type="STRING" id="484498.SAMN05421686_101252"/>
<dbReference type="InterPro" id="IPR016117">
    <property type="entry name" value="ArgJ-like_dom_sf"/>
</dbReference>
<keyword evidence="9" id="KW-0511">Multifunctional enzyme</keyword>
<feature type="site" description="Involved in the stabilization of negative charge on the oxyanion by the formation of the oxyanion hole" evidence="9">
    <location>
        <position position="117"/>
    </location>
</feature>
<evidence type="ECO:0000256" key="7">
    <source>
        <dbReference type="ARBA" id="ARBA00023315"/>
    </source>
</evidence>
<evidence type="ECO:0000313" key="10">
    <source>
        <dbReference type="EMBL" id="SIS43183.1"/>
    </source>
</evidence>
<evidence type="ECO:0000256" key="3">
    <source>
        <dbReference type="ARBA" id="ARBA00022571"/>
    </source>
</evidence>
<feature type="chain" id="PRO_5023529805" description="Arginine biosynthesis bifunctional protein ArgJ beta chain" evidence="9">
    <location>
        <begin position="190"/>
        <end position="407"/>
    </location>
</feature>
<keyword evidence="11" id="KW-1185">Reference proteome</keyword>
<comment type="pathway">
    <text evidence="9">Amino-acid biosynthesis; L-arginine biosynthesis; L-ornithine and N-acetyl-L-glutamate from L-glutamate and N(2)-acetyl-L-ornithine (cyclic): step 1/1.</text>
</comment>
<keyword evidence="9" id="KW-0963">Cytoplasm</keyword>
<feature type="chain" id="PRO_5023529806" description="Arginine biosynthesis bifunctional protein ArgJ alpha chain" evidence="9">
    <location>
        <begin position="1"/>
        <end position="189"/>
    </location>
</feature>
<keyword evidence="3 9" id="KW-0055">Arginine biosynthesis</keyword>
<dbReference type="SUPFAM" id="SSF56266">
    <property type="entry name" value="DmpA/ArgJ-like"/>
    <property type="match status" value="1"/>
</dbReference>
<evidence type="ECO:0000256" key="5">
    <source>
        <dbReference type="ARBA" id="ARBA00022679"/>
    </source>
</evidence>
<dbReference type="GO" id="GO:0006592">
    <property type="term" value="P:ornithine biosynthetic process"/>
    <property type="evidence" value="ECO:0007669"/>
    <property type="project" value="TreeGrafter"/>
</dbReference>
<comment type="similarity">
    <text evidence="1 9">Belongs to the ArgJ family.</text>
</comment>
<feature type="binding site" evidence="9">
    <location>
        <position position="407"/>
    </location>
    <ligand>
        <name>substrate</name>
    </ligand>
</feature>
<dbReference type="EC" id="2.3.1.1" evidence="9"/>
<evidence type="ECO:0000256" key="2">
    <source>
        <dbReference type="ARBA" id="ARBA00011475"/>
    </source>
</evidence>
<protein>
    <recommendedName>
        <fullName evidence="9">Arginine biosynthesis bifunctional protein ArgJ</fullName>
    </recommendedName>
    <domain>
        <recommendedName>
            <fullName evidence="9">Glutamate N-acetyltransferase</fullName>
            <ecNumber evidence="9">2.3.1.35</ecNumber>
        </recommendedName>
        <alternativeName>
            <fullName evidence="9">Ornithine acetyltransferase</fullName>
            <shortName evidence="9">OATase</shortName>
        </alternativeName>
        <alternativeName>
            <fullName evidence="9">Ornithine transacetylase</fullName>
        </alternativeName>
    </domain>
    <domain>
        <recommendedName>
            <fullName evidence="9">Amino-acid acetyltransferase</fullName>
            <ecNumber evidence="9">2.3.1.1</ecNumber>
        </recommendedName>
        <alternativeName>
            <fullName evidence="9">N-acetylglutamate synthase</fullName>
            <shortName evidence="9">AGSase</shortName>
        </alternativeName>
    </domain>
    <component>
        <recommendedName>
            <fullName evidence="9">Arginine biosynthesis bifunctional protein ArgJ alpha chain</fullName>
        </recommendedName>
    </component>
    <component>
        <recommendedName>
            <fullName evidence="9">Arginine biosynthesis bifunctional protein ArgJ beta chain</fullName>
        </recommendedName>
    </component>
</protein>
<feature type="binding site" evidence="9">
    <location>
        <position position="402"/>
    </location>
    <ligand>
        <name>substrate</name>
    </ligand>
</feature>
<feature type="binding site" evidence="9">
    <location>
        <position position="278"/>
    </location>
    <ligand>
        <name>substrate</name>
    </ligand>
</feature>
<dbReference type="Pfam" id="PF01960">
    <property type="entry name" value="ArgJ"/>
    <property type="match status" value="1"/>
</dbReference>
<sequence>MAVNFTVFEDFAVVKGVRLGVAQAGVRKKDRDDMVIFELAEGTEVAGVFTTNAFCAAPVHICRRNLEKASPRYLLINTGNANAGTGPKGFKNAELSCEMLAKATGVSPEQVLPFSTGVIGEPLNMEAFERGIPAALENLTEANWARAGRGIMTTDTLPKGYSKQIEIDGKTVTITGLSKGAGMIMPNMATMLGFIATDAKIPAAVMQGWARKLADKSFNRITIDGDTSTNDSCMLMATGQSGVVVDDSEEGSKAGEAVFTALEEVFRVLAQAIVRDGEGATKFVTIDVENAASQREALDVAYTVAHSPLVKTALYASDANWGRILAAVGRSGVQNFDLDKVQIYLDDVQIVEDGGRCDSYTEEKGAAVLAQSEFTIRIQLGRGDVNERLWTCDLSHDYVSINADYRS</sequence>
<proteinExistence type="inferred from homology"/>
<dbReference type="NCBIfam" id="TIGR00120">
    <property type="entry name" value="ArgJ"/>
    <property type="match status" value="1"/>
</dbReference>
<dbReference type="EC" id="2.3.1.35" evidence="9"/>
<dbReference type="Proteomes" id="UP000185639">
    <property type="component" value="Unassembled WGS sequence"/>
</dbReference>
<evidence type="ECO:0000256" key="8">
    <source>
        <dbReference type="ARBA" id="ARBA00049439"/>
    </source>
</evidence>
<keyword evidence="7 9" id="KW-0012">Acyltransferase</keyword>
<evidence type="ECO:0000256" key="6">
    <source>
        <dbReference type="ARBA" id="ARBA00022813"/>
    </source>
</evidence>
<dbReference type="OrthoDB" id="9804242at2"/>
<keyword evidence="5 9" id="KW-0808">Transferase</keyword>
<feature type="site" description="Involved in the stabilization of negative charge on the oxyanion by the formation of the oxyanion hole" evidence="9">
    <location>
        <position position="116"/>
    </location>
</feature>
<feature type="binding site" evidence="9">
    <location>
        <position position="153"/>
    </location>
    <ligand>
        <name>substrate</name>
    </ligand>
</feature>
<comment type="subcellular location">
    <subcellularLocation>
        <location evidence="9">Cytoplasm</location>
    </subcellularLocation>
</comment>
<dbReference type="AlphaFoldDB" id="A0A1N7J1G7"/>